<dbReference type="EMBL" id="CAICTM010001075">
    <property type="protein sequence ID" value="CAB9520141.1"/>
    <property type="molecule type" value="Genomic_DNA"/>
</dbReference>
<dbReference type="AlphaFoldDB" id="A0A9N8EJ14"/>
<dbReference type="Proteomes" id="UP001153069">
    <property type="component" value="Unassembled WGS sequence"/>
</dbReference>
<accession>A0A9N8EJ14</accession>
<keyword evidence="2" id="KW-1133">Transmembrane helix</keyword>
<reference evidence="3" key="1">
    <citation type="submission" date="2020-06" db="EMBL/GenBank/DDBJ databases">
        <authorList>
            <consortium name="Plant Systems Biology data submission"/>
        </authorList>
    </citation>
    <scope>NUCLEOTIDE SEQUENCE</scope>
    <source>
        <strain evidence="3">D6</strain>
    </source>
</reference>
<evidence type="ECO:0000256" key="1">
    <source>
        <dbReference type="SAM" id="MobiDB-lite"/>
    </source>
</evidence>
<feature type="compositionally biased region" description="Polar residues" evidence="1">
    <location>
        <begin position="207"/>
        <end position="227"/>
    </location>
</feature>
<name>A0A9N8EJ14_9STRA</name>
<evidence type="ECO:0000313" key="3">
    <source>
        <dbReference type="EMBL" id="CAB9520141.1"/>
    </source>
</evidence>
<feature type="compositionally biased region" description="Polar residues" evidence="1">
    <location>
        <begin position="1"/>
        <end position="10"/>
    </location>
</feature>
<feature type="compositionally biased region" description="Polar residues" evidence="1">
    <location>
        <begin position="111"/>
        <end position="127"/>
    </location>
</feature>
<protein>
    <submittedName>
        <fullName evidence="3">Uncharacterized protein</fullName>
    </submittedName>
</protein>
<evidence type="ECO:0000313" key="4">
    <source>
        <dbReference type="Proteomes" id="UP001153069"/>
    </source>
</evidence>
<sequence>MTTPLTNSSHHPMPHEDASIADEWHQGNMRSSQRAPGTPTPLTAGSTHQDSHDIRPPEETVAFPGPEKSNHDDSSSFETVGNIETHDNDNDDDDGWEDGADDWSEEADGTRNGSSNMAATTNEASTVHTHELYYDHSEQPLPEQAPDPSHHTATDSSSRSPDEHEDHHDDRNFIHNENEGAANGYDGEEDSFTEEPESAPLHPASVYDNNNKNQTGQEEFQSRNASYDSKGGPNPAFLFCGWMLMLLSVIFSILAIVYRNAGSSGGDKPRFRVVTPPPQAATPIPTEAPATTPSPQ</sequence>
<feature type="compositionally biased region" description="Polar residues" evidence="1">
    <location>
        <begin position="28"/>
        <end position="48"/>
    </location>
</feature>
<feature type="region of interest" description="Disordered" evidence="1">
    <location>
        <begin position="263"/>
        <end position="296"/>
    </location>
</feature>
<feature type="region of interest" description="Disordered" evidence="1">
    <location>
        <begin position="1"/>
        <end position="228"/>
    </location>
</feature>
<feature type="compositionally biased region" description="Acidic residues" evidence="1">
    <location>
        <begin position="89"/>
        <end position="107"/>
    </location>
</feature>
<proteinExistence type="predicted"/>
<feature type="compositionally biased region" description="Acidic residues" evidence="1">
    <location>
        <begin position="186"/>
        <end position="197"/>
    </location>
</feature>
<feature type="transmembrane region" description="Helical" evidence="2">
    <location>
        <begin position="236"/>
        <end position="258"/>
    </location>
</feature>
<evidence type="ECO:0000256" key="2">
    <source>
        <dbReference type="SAM" id="Phobius"/>
    </source>
</evidence>
<comment type="caution">
    <text evidence="3">The sequence shown here is derived from an EMBL/GenBank/DDBJ whole genome shotgun (WGS) entry which is preliminary data.</text>
</comment>
<organism evidence="3 4">
    <name type="scientific">Seminavis robusta</name>
    <dbReference type="NCBI Taxonomy" id="568900"/>
    <lineage>
        <taxon>Eukaryota</taxon>
        <taxon>Sar</taxon>
        <taxon>Stramenopiles</taxon>
        <taxon>Ochrophyta</taxon>
        <taxon>Bacillariophyta</taxon>
        <taxon>Bacillariophyceae</taxon>
        <taxon>Bacillariophycidae</taxon>
        <taxon>Naviculales</taxon>
        <taxon>Naviculaceae</taxon>
        <taxon>Seminavis</taxon>
    </lineage>
</organism>
<feature type="compositionally biased region" description="Basic and acidic residues" evidence="1">
    <location>
        <begin position="128"/>
        <end position="138"/>
    </location>
</feature>
<feature type="compositionally biased region" description="Basic and acidic residues" evidence="1">
    <location>
        <begin position="13"/>
        <end position="25"/>
    </location>
</feature>
<feature type="compositionally biased region" description="Low complexity" evidence="1">
    <location>
        <begin position="281"/>
        <end position="296"/>
    </location>
</feature>
<gene>
    <name evidence="3" type="ORF">SEMRO_1077_G238620.1</name>
</gene>
<keyword evidence="2" id="KW-0812">Transmembrane</keyword>
<feature type="compositionally biased region" description="Basic and acidic residues" evidence="1">
    <location>
        <begin position="160"/>
        <end position="178"/>
    </location>
</feature>
<feature type="compositionally biased region" description="Basic and acidic residues" evidence="1">
    <location>
        <begin position="49"/>
        <end position="58"/>
    </location>
</feature>
<keyword evidence="4" id="KW-1185">Reference proteome</keyword>
<keyword evidence="2" id="KW-0472">Membrane</keyword>